<reference evidence="2 3" key="1">
    <citation type="submission" date="2023-09" db="EMBL/GenBank/DDBJ databases">
        <title>Nesidiocoris tenuis whole genome shotgun sequence.</title>
        <authorList>
            <person name="Shibata T."/>
            <person name="Shimoda M."/>
            <person name="Kobayashi T."/>
            <person name="Uehara T."/>
        </authorList>
    </citation>
    <scope>NUCLEOTIDE SEQUENCE [LARGE SCALE GENOMIC DNA]</scope>
    <source>
        <strain evidence="2 3">Japan</strain>
    </source>
</reference>
<protein>
    <submittedName>
        <fullName evidence="2">Uncharacterized protein</fullName>
    </submittedName>
</protein>
<gene>
    <name evidence="2" type="ORF">NTJ_16163</name>
</gene>
<dbReference type="Proteomes" id="UP001307889">
    <property type="component" value="Chromosome 16"/>
</dbReference>
<proteinExistence type="predicted"/>
<evidence type="ECO:0000313" key="2">
    <source>
        <dbReference type="EMBL" id="BET03345.1"/>
    </source>
</evidence>
<organism evidence="2 3">
    <name type="scientific">Nesidiocoris tenuis</name>
    <dbReference type="NCBI Taxonomy" id="355587"/>
    <lineage>
        <taxon>Eukaryota</taxon>
        <taxon>Metazoa</taxon>
        <taxon>Ecdysozoa</taxon>
        <taxon>Arthropoda</taxon>
        <taxon>Hexapoda</taxon>
        <taxon>Insecta</taxon>
        <taxon>Pterygota</taxon>
        <taxon>Neoptera</taxon>
        <taxon>Paraneoptera</taxon>
        <taxon>Hemiptera</taxon>
        <taxon>Heteroptera</taxon>
        <taxon>Panheteroptera</taxon>
        <taxon>Cimicomorpha</taxon>
        <taxon>Miridae</taxon>
        <taxon>Dicyphina</taxon>
        <taxon>Nesidiocoris</taxon>
    </lineage>
</organism>
<feature type="region of interest" description="Disordered" evidence="1">
    <location>
        <begin position="1"/>
        <end position="26"/>
    </location>
</feature>
<dbReference type="EMBL" id="AP028924">
    <property type="protein sequence ID" value="BET03345.1"/>
    <property type="molecule type" value="Genomic_DNA"/>
</dbReference>
<name>A0ABN7BG51_9HEMI</name>
<evidence type="ECO:0000256" key="1">
    <source>
        <dbReference type="SAM" id="MobiDB-lite"/>
    </source>
</evidence>
<sequence length="74" mass="8213">MRLGGRDLPSAASRWEGRRLAPPPRLPLAARPALHRFGGSPSPEELIIDGGGHDMRFSGYETRGFIKLLFHLLH</sequence>
<evidence type="ECO:0000313" key="3">
    <source>
        <dbReference type="Proteomes" id="UP001307889"/>
    </source>
</evidence>
<accession>A0ABN7BG51</accession>
<keyword evidence="3" id="KW-1185">Reference proteome</keyword>